<dbReference type="PROSITE" id="PS50089">
    <property type="entry name" value="ZF_RING_2"/>
    <property type="match status" value="1"/>
</dbReference>
<evidence type="ECO:0000256" key="4">
    <source>
        <dbReference type="PROSITE-ProRule" id="PRU10141"/>
    </source>
</evidence>
<dbReference type="GO" id="GO:0016787">
    <property type="term" value="F:hydrolase activity"/>
    <property type="evidence" value="ECO:0007669"/>
    <property type="project" value="InterPro"/>
</dbReference>
<dbReference type="PROSITE" id="PS50011">
    <property type="entry name" value="PROTEIN_KINASE_DOM"/>
    <property type="match status" value="1"/>
</dbReference>
<dbReference type="GO" id="GO:0010506">
    <property type="term" value="P:regulation of autophagy"/>
    <property type="evidence" value="ECO:0007669"/>
    <property type="project" value="InterPro"/>
</dbReference>
<dbReference type="InterPro" id="IPR013083">
    <property type="entry name" value="Znf_RING/FYVE/PHD"/>
</dbReference>
<keyword evidence="8" id="KW-1185">Reference proteome</keyword>
<dbReference type="AlphaFoldDB" id="A0A418B4Z5"/>
<evidence type="ECO:0000313" key="8">
    <source>
        <dbReference type="Proteomes" id="UP000285060"/>
    </source>
</evidence>
<dbReference type="InterPro" id="IPR008271">
    <property type="entry name" value="Ser/Thr_kinase_AS"/>
</dbReference>
<dbReference type="EMBL" id="QUSY01000088">
    <property type="protein sequence ID" value="RHY33189.1"/>
    <property type="molecule type" value="Genomic_DNA"/>
</dbReference>
<evidence type="ECO:0008006" key="9">
    <source>
        <dbReference type="Google" id="ProtNLM"/>
    </source>
</evidence>
<keyword evidence="3" id="KW-0479">Metal-binding</keyword>
<dbReference type="InterPro" id="IPR001841">
    <property type="entry name" value="Znf_RING"/>
</dbReference>
<reference evidence="7 8" key="1">
    <citation type="submission" date="2018-08" db="EMBL/GenBank/DDBJ databases">
        <title>Aphanomyces genome sequencing and annotation.</title>
        <authorList>
            <person name="Minardi D."/>
            <person name="Oidtmann B."/>
            <person name="Van Der Giezen M."/>
            <person name="Studholme D.J."/>
        </authorList>
    </citation>
    <scope>NUCLEOTIDE SEQUENCE [LARGE SCALE GENOMIC DNA]</scope>
    <source>
        <strain evidence="7 8">NJM0002</strain>
    </source>
</reference>
<dbReference type="Pfam" id="PF00069">
    <property type="entry name" value="Pkinase"/>
    <property type="match status" value="1"/>
</dbReference>
<dbReference type="SMART" id="SM00220">
    <property type="entry name" value="S_TKc"/>
    <property type="match status" value="1"/>
</dbReference>
<dbReference type="Gene3D" id="1.10.510.10">
    <property type="entry name" value="Transferase(Phosphotransferase) domain 1"/>
    <property type="match status" value="1"/>
</dbReference>
<dbReference type="GO" id="GO:0008270">
    <property type="term" value="F:zinc ion binding"/>
    <property type="evidence" value="ECO:0007669"/>
    <property type="project" value="UniProtKB-KW"/>
</dbReference>
<protein>
    <recommendedName>
        <fullName evidence="9">Serine/threonine protein kinase</fullName>
    </recommendedName>
</protein>
<dbReference type="Gene3D" id="3.40.50.1820">
    <property type="entry name" value="alpha/beta hydrolase"/>
    <property type="match status" value="1"/>
</dbReference>
<accession>A0A418B4Z5</accession>
<dbReference type="Proteomes" id="UP000285060">
    <property type="component" value="Unassembled WGS sequence"/>
</dbReference>
<evidence type="ECO:0000259" key="5">
    <source>
        <dbReference type="PROSITE" id="PS50011"/>
    </source>
</evidence>
<evidence type="ECO:0000256" key="3">
    <source>
        <dbReference type="PROSITE-ProRule" id="PRU00175"/>
    </source>
</evidence>
<keyword evidence="3" id="KW-0863">Zinc-finger</keyword>
<dbReference type="Pfam" id="PF02230">
    <property type="entry name" value="Abhydrolase_2"/>
    <property type="match status" value="1"/>
</dbReference>
<dbReference type="PANTHER" id="PTHR24348:SF68">
    <property type="entry name" value="SERINE_THREONINE-PROTEIN KINASE ATG1C"/>
    <property type="match status" value="1"/>
</dbReference>
<dbReference type="GO" id="GO:0005737">
    <property type="term" value="C:cytoplasm"/>
    <property type="evidence" value="ECO:0007669"/>
    <property type="project" value="TreeGrafter"/>
</dbReference>
<evidence type="ECO:0000259" key="6">
    <source>
        <dbReference type="PROSITE" id="PS50089"/>
    </source>
</evidence>
<evidence type="ECO:0000313" key="7">
    <source>
        <dbReference type="EMBL" id="RHY33189.1"/>
    </source>
</evidence>
<dbReference type="PANTHER" id="PTHR24348">
    <property type="entry name" value="SERINE/THREONINE-PROTEIN KINASE UNC-51-RELATED"/>
    <property type="match status" value="1"/>
</dbReference>
<dbReference type="InterPro" id="IPR045269">
    <property type="entry name" value="Atg1-like"/>
</dbReference>
<dbReference type="Gene3D" id="3.30.40.10">
    <property type="entry name" value="Zinc/RING finger domain, C3HC4 (zinc finger)"/>
    <property type="match status" value="1"/>
</dbReference>
<evidence type="ECO:0000256" key="1">
    <source>
        <dbReference type="ARBA" id="ARBA00022741"/>
    </source>
</evidence>
<dbReference type="SUPFAM" id="SSF56112">
    <property type="entry name" value="Protein kinase-like (PK-like)"/>
    <property type="match status" value="1"/>
</dbReference>
<dbReference type="GO" id="GO:0005524">
    <property type="term" value="F:ATP binding"/>
    <property type="evidence" value="ECO:0007669"/>
    <property type="project" value="UniProtKB-UniRule"/>
</dbReference>
<feature type="binding site" evidence="4">
    <location>
        <position position="114"/>
    </location>
    <ligand>
        <name>ATP</name>
        <dbReference type="ChEBI" id="CHEBI:30616"/>
    </ligand>
</feature>
<evidence type="ECO:0000256" key="2">
    <source>
        <dbReference type="ARBA" id="ARBA00022840"/>
    </source>
</evidence>
<organism evidence="7 8">
    <name type="scientific">Aphanomyces invadans</name>
    <dbReference type="NCBI Taxonomy" id="157072"/>
    <lineage>
        <taxon>Eukaryota</taxon>
        <taxon>Sar</taxon>
        <taxon>Stramenopiles</taxon>
        <taxon>Oomycota</taxon>
        <taxon>Saprolegniomycetes</taxon>
        <taxon>Saprolegniales</taxon>
        <taxon>Verrucalvaceae</taxon>
        <taxon>Aphanomyces</taxon>
    </lineage>
</organism>
<proteinExistence type="predicted"/>
<dbReference type="Pfam" id="PF13639">
    <property type="entry name" value="zf-RING_2"/>
    <property type="match status" value="1"/>
</dbReference>
<dbReference type="Gene3D" id="3.30.200.20">
    <property type="entry name" value="Phosphorylase Kinase, domain 1"/>
    <property type="match status" value="1"/>
</dbReference>
<dbReference type="SUPFAM" id="SSF57850">
    <property type="entry name" value="RING/U-box"/>
    <property type="match status" value="1"/>
</dbReference>
<dbReference type="SUPFAM" id="SSF53474">
    <property type="entry name" value="alpha/beta-Hydrolases"/>
    <property type="match status" value="1"/>
</dbReference>
<dbReference type="InterPro" id="IPR017441">
    <property type="entry name" value="Protein_kinase_ATP_BS"/>
</dbReference>
<feature type="domain" description="RING-type" evidence="6">
    <location>
        <begin position="6"/>
        <end position="44"/>
    </location>
</feature>
<sequence>MLPYACSLCHSSGATCLIAGCGHYFHGSCIVRWLGSHTNCPKCDRFVDMFLPAHLTLHRPRFRKSFSCISKGPNFFDTNFDERYESSERVLGKGTYASVHLGREKTTNTPVAIKHVLKAGLKSDIENVKALEEIAVLHGLHHDNIVNLHAAFSSSFHYILVMDQVDGGTLDDWMHAYVDQTSTSADFGPRGPKRPLPEAIVRCVVRDIVAALVYLHTIANVIHGDIKPGNILLDRSAQVCFPVAKLCDFGNAVRMHPGLPLSNDVMSGSFGYMAPELLCKEPLSPSADMWSLGVVAYEALVAYSPFYPYNMCTQEDAMYCPRDFKHVSPACVDFLKKLLTRDPTNRMTALEAAAHPVHLEIMAAHTCAPAGVIWLHGLGDSGAGWSSLRHEYSNLRHIRWEFPDAPTSYVTCNGGPCPSWFDLKDIPITPASAPNEPLKGLTDSVKKVQDAIARFGASGIPSDRIVVGGFSQGALLAVYTGLQIDTPLAGVVGLSGWLPSESYLTSLPSKSLNVFIGHGGSDDVVKTPLGRTFADRLISLGHNVQFETYPGLAHSANDKELRDLEAFLKKVLP</sequence>
<dbReference type="GO" id="GO:0004674">
    <property type="term" value="F:protein serine/threonine kinase activity"/>
    <property type="evidence" value="ECO:0007669"/>
    <property type="project" value="InterPro"/>
</dbReference>
<dbReference type="VEuPathDB" id="FungiDB:H310_01503"/>
<dbReference type="PROSITE" id="PS00107">
    <property type="entry name" value="PROTEIN_KINASE_ATP"/>
    <property type="match status" value="1"/>
</dbReference>
<dbReference type="InterPro" id="IPR000719">
    <property type="entry name" value="Prot_kinase_dom"/>
</dbReference>
<name>A0A418B4Z5_9STRA</name>
<dbReference type="InterPro" id="IPR011009">
    <property type="entry name" value="Kinase-like_dom_sf"/>
</dbReference>
<comment type="caution">
    <text evidence="7">The sequence shown here is derived from an EMBL/GenBank/DDBJ whole genome shotgun (WGS) entry which is preliminary data.</text>
</comment>
<dbReference type="PROSITE" id="PS00108">
    <property type="entry name" value="PROTEIN_KINASE_ST"/>
    <property type="match status" value="1"/>
</dbReference>
<dbReference type="InterPro" id="IPR003140">
    <property type="entry name" value="PLipase/COase/thioEstase"/>
</dbReference>
<dbReference type="InterPro" id="IPR029058">
    <property type="entry name" value="AB_hydrolase_fold"/>
</dbReference>
<dbReference type="SMART" id="SM00184">
    <property type="entry name" value="RING"/>
    <property type="match status" value="1"/>
</dbReference>
<gene>
    <name evidence="7" type="ORF">DYB32_006194</name>
</gene>
<keyword evidence="2 4" id="KW-0067">ATP-binding</keyword>
<feature type="domain" description="Protein kinase" evidence="5">
    <location>
        <begin position="85"/>
        <end position="358"/>
    </location>
</feature>
<keyword evidence="3" id="KW-0862">Zinc</keyword>
<keyword evidence="1 4" id="KW-0547">Nucleotide-binding</keyword>
<dbReference type="VEuPathDB" id="FungiDB:H310_01504"/>